<dbReference type="InterPro" id="IPR000742">
    <property type="entry name" value="EGF"/>
</dbReference>
<dbReference type="EMBL" id="LN902841">
    <property type="protein sequence ID" value="CDS35697.1"/>
    <property type="molecule type" value="Genomic_DNA"/>
</dbReference>
<dbReference type="SMART" id="SM00051">
    <property type="entry name" value="DSL"/>
    <property type="match status" value="1"/>
</dbReference>
<comment type="caution">
    <text evidence="7">Lacks conserved residue(s) required for the propagation of feature annotation.</text>
</comment>
<dbReference type="OrthoDB" id="6250255at2759"/>
<evidence type="ECO:0000256" key="4">
    <source>
        <dbReference type="ARBA" id="ARBA00022737"/>
    </source>
</evidence>
<keyword evidence="9 10" id="KW-0472">Membrane</keyword>
<gene>
    <name evidence="14" type="ORF">EmuJ_001164200</name>
</gene>
<feature type="disulfide bond" evidence="7">
    <location>
        <begin position="347"/>
        <end position="356"/>
    </location>
</feature>
<dbReference type="InterPro" id="IPR001774">
    <property type="entry name" value="DSL"/>
</dbReference>
<dbReference type="Gene3D" id="2.10.25.10">
    <property type="entry name" value="Laminin"/>
    <property type="match status" value="2"/>
</dbReference>
<feature type="signal peptide" evidence="11">
    <location>
        <begin position="1"/>
        <end position="20"/>
    </location>
</feature>
<sequence length="503" mass="55902">MTVCFTTLLVLCLGLHTTLSLEILRNAAVGTIELYYWNPENLLENGQFCDFIIFERMCDVFFEICVGIRAGDCNILKVRTETFMERFKVNLTGHLAIPLVIKHAVPDSLSIEVAVYDFDKLSGADLIGRYELEVPGSTKDYFSTLSGGTKNDSKPGPRVDMRLQLNCSENFYGSRCETYCKSDGLSYYCSPSGERICLRGFFGKFCNVTDVCTREPCAYGATCVPKSLGRICVCNGGHYPECYPLTDPCRFSPCRNGGVCDRSPTNPLGFVCTCPRYYTGVYCEQRLSLCALLETDQRAAQHIAYKMVLKVEEQKGGFGMSTPVPSVCLNGGVCVDHPTKFTFFCSCPEGWTGSWCETKIAEPQNVGLIIGLTCVIFCVTIMVGFIIYFCKRRKWKRQVIALHGQNALVYEAPLRSTRLSVGHASNESYGTTAKLSTPGSSYEPIMPCLGDSLNIHRPQTDVEDNEEKPPLPLRTPLLVKRPPPLIPIALLMEKPKKENKLGD</sequence>
<evidence type="ECO:0000256" key="2">
    <source>
        <dbReference type="ARBA" id="ARBA00022536"/>
    </source>
</evidence>
<feature type="disulfide bond" evidence="8">
    <location>
        <begin position="167"/>
        <end position="176"/>
    </location>
</feature>
<keyword evidence="1 9" id="KW-0217">Developmental protein</keyword>
<dbReference type="AlphaFoldDB" id="A0A068XTW7"/>
<feature type="domain" description="EGF-like" evidence="12">
    <location>
        <begin position="245"/>
        <end position="284"/>
    </location>
</feature>
<dbReference type="STRING" id="6211.A0A068XTW7"/>
<evidence type="ECO:0000256" key="10">
    <source>
        <dbReference type="SAM" id="Phobius"/>
    </source>
</evidence>
<feature type="chain" id="PRO_5001660438" description="Delta-like protein" evidence="11">
    <location>
        <begin position="21"/>
        <end position="503"/>
    </location>
</feature>
<dbReference type="GO" id="GO:0045197">
    <property type="term" value="P:establishment or maintenance of epithelial cell apical/basal polarity"/>
    <property type="evidence" value="ECO:0007669"/>
    <property type="project" value="TreeGrafter"/>
</dbReference>
<keyword evidence="5" id="KW-0221">Differentiation</keyword>
<evidence type="ECO:0000259" key="13">
    <source>
        <dbReference type="PROSITE" id="PS51051"/>
    </source>
</evidence>
<keyword evidence="4 9" id="KW-0677">Repeat</keyword>
<keyword evidence="9 10" id="KW-1133">Transmembrane helix</keyword>
<dbReference type="Gene3D" id="2.10.25.140">
    <property type="match status" value="1"/>
</dbReference>
<feature type="transmembrane region" description="Helical" evidence="10">
    <location>
        <begin position="366"/>
        <end position="390"/>
    </location>
</feature>
<keyword evidence="3 9" id="KW-0732">Signal</keyword>
<comment type="function">
    <text evidence="9">Putative Notch ligand involved in the mediation of Notch signaling.</text>
</comment>
<dbReference type="SUPFAM" id="SSF57196">
    <property type="entry name" value="EGF/Laminin"/>
    <property type="match status" value="2"/>
</dbReference>
<evidence type="ECO:0000256" key="7">
    <source>
        <dbReference type="PROSITE-ProRule" id="PRU00076"/>
    </source>
</evidence>
<dbReference type="PROSITE" id="PS51051">
    <property type="entry name" value="DSL"/>
    <property type="match status" value="1"/>
</dbReference>
<evidence type="ECO:0000313" key="15">
    <source>
        <dbReference type="Proteomes" id="UP000017246"/>
    </source>
</evidence>
<reference evidence="14" key="1">
    <citation type="journal article" date="2013" name="Nature">
        <title>The genomes of four tapeworm species reveal adaptations to parasitism.</title>
        <authorList>
            <person name="Tsai I.J."/>
            <person name="Zarowiecki M."/>
            <person name="Holroyd N."/>
            <person name="Garciarrubio A."/>
            <person name="Sanchez-Flores A."/>
            <person name="Brooks K.L."/>
            <person name="Tracey A."/>
            <person name="Bobes R.J."/>
            <person name="Fragoso G."/>
            <person name="Sciutto E."/>
            <person name="Aslett M."/>
            <person name="Beasley H."/>
            <person name="Bennett H.M."/>
            <person name="Cai J."/>
            <person name="Camicia F."/>
            <person name="Clark R."/>
            <person name="Cucher M."/>
            <person name="De Silva N."/>
            <person name="Day T.A."/>
            <person name="Deplazes P."/>
            <person name="Estrada K."/>
            <person name="Fernandez C."/>
            <person name="Holland P.W."/>
            <person name="Hou J."/>
            <person name="Hu S."/>
            <person name="Huckvale T."/>
            <person name="Hung S.S."/>
            <person name="Kamenetzky L."/>
            <person name="Keane J.A."/>
            <person name="Kiss F."/>
            <person name="Koziol U."/>
            <person name="Lambert O."/>
            <person name="Liu K."/>
            <person name="Luo X."/>
            <person name="Luo Y."/>
            <person name="Macchiaroli N."/>
            <person name="Nichol S."/>
            <person name="Paps J."/>
            <person name="Parkinson J."/>
            <person name="Pouchkina-Stantcheva N."/>
            <person name="Riddiford N."/>
            <person name="Rosenzvit M."/>
            <person name="Salinas G."/>
            <person name="Wasmuth J.D."/>
            <person name="Zamanian M."/>
            <person name="Zheng Y."/>
            <person name="Cai X."/>
            <person name="Soberon X."/>
            <person name="Olson P.D."/>
            <person name="Laclette J.P."/>
            <person name="Brehm K."/>
            <person name="Berriman M."/>
            <person name="Garciarrubio A."/>
            <person name="Bobes R.J."/>
            <person name="Fragoso G."/>
            <person name="Sanchez-Flores A."/>
            <person name="Estrada K."/>
            <person name="Cevallos M.A."/>
            <person name="Morett E."/>
            <person name="Gonzalez V."/>
            <person name="Portillo T."/>
            <person name="Ochoa-Leyva A."/>
            <person name="Jose M.V."/>
            <person name="Sciutto E."/>
            <person name="Landa A."/>
            <person name="Jimenez L."/>
            <person name="Valdes V."/>
            <person name="Carrero J.C."/>
            <person name="Larralde C."/>
            <person name="Morales-Montor J."/>
            <person name="Limon-Lason J."/>
            <person name="Soberon X."/>
            <person name="Laclette J.P."/>
        </authorList>
    </citation>
    <scope>NUCLEOTIDE SEQUENCE [LARGE SCALE GENOMIC DNA]</scope>
</reference>
<evidence type="ECO:0000256" key="5">
    <source>
        <dbReference type="ARBA" id="ARBA00022782"/>
    </source>
</evidence>
<keyword evidence="6 7" id="KW-1015">Disulfide bond</keyword>
<reference evidence="14" key="2">
    <citation type="submission" date="2015-11" db="EMBL/GenBank/DDBJ databases">
        <authorList>
            <person name="Zhang Y."/>
            <person name="Guo Z."/>
        </authorList>
    </citation>
    <scope>NUCLEOTIDE SEQUENCE</scope>
</reference>
<evidence type="ECO:0000256" key="11">
    <source>
        <dbReference type="SAM" id="SignalP"/>
    </source>
</evidence>
<name>A0A068XTW7_ECHMU</name>
<dbReference type="PROSITE" id="PS50026">
    <property type="entry name" value="EGF_3"/>
    <property type="match status" value="3"/>
</dbReference>
<feature type="disulfide bond" evidence="7">
    <location>
        <begin position="274"/>
        <end position="283"/>
    </location>
</feature>
<keyword evidence="2 7" id="KW-0245">EGF-like domain</keyword>
<evidence type="ECO:0000256" key="9">
    <source>
        <dbReference type="RuleBase" id="RU280815"/>
    </source>
</evidence>
<evidence type="ECO:0000256" key="1">
    <source>
        <dbReference type="ARBA" id="ARBA00022473"/>
    </source>
</evidence>
<evidence type="ECO:0000256" key="8">
    <source>
        <dbReference type="PROSITE-ProRule" id="PRU00377"/>
    </source>
</evidence>
<dbReference type="Pfam" id="PF01414">
    <property type="entry name" value="DSL"/>
    <property type="match status" value="1"/>
</dbReference>
<evidence type="ECO:0000259" key="12">
    <source>
        <dbReference type="PROSITE" id="PS50026"/>
    </source>
</evidence>
<dbReference type="PROSITE" id="PS01186">
    <property type="entry name" value="EGF_2"/>
    <property type="match status" value="1"/>
</dbReference>
<dbReference type="GO" id="GO:0030154">
    <property type="term" value="P:cell differentiation"/>
    <property type="evidence" value="ECO:0007669"/>
    <property type="project" value="UniProtKB-KW"/>
</dbReference>
<dbReference type="OMA" id="REPCAYG"/>
<accession>A0A068XTW7</accession>
<comment type="subcellular location">
    <subcellularLocation>
        <location evidence="9">Membrane</location>
        <topology evidence="9">Single-pass type I membrane protein</topology>
    </subcellularLocation>
</comment>
<dbReference type="Pfam" id="PF00008">
    <property type="entry name" value="EGF"/>
    <property type="match status" value="1"/>
</dbReference>
<proteinExistence type="predicted"/>
<protein>
    <recommendedName>
        <fullName evidence="9">Delta-like protein</fullName>
    </recommendedName>
</protein>
<organism evidence="14 15">
    <name type="scientific">Echinococcus multilocularis</name>
    <name type="common">Fox tapeworm</name>
    <dbReference type="NCBI Taxonomy" id="6211"/>
    <lineage>
        <taxon>Eukaryota</taxon>
        <taxon>Metazoa</taxon>
        <taxon>Spiralia</taxon>
        <taxon>Lophotrochozoa</taxon>
        <taxon>Platyhelminthes</taxon>
        <taxon>Cestoda</taxon>
        <taxon>Eucestoda</taxon>
        <taxon>Cyclophyllidea</taxon>
        <taxon>Taeniidae</taxon>
        <taxon>Echinococcus</taxon>
    </lineage>
</organism>
<dbReference type="PANTHER" id="PTHR24049">
    <property type="entry name" value="CRUMBS FAMILY MEMBER"/>
    <property type="match status" value="1"/>
</dbReference>
<dbReference type="eggNOG" id="KOG1217">
    <property type="taxonomic scope" value="Eukaryota"/>
</dbReference>
<dbReference type="CDD" id="cd00054">
    <property type="entry name" value="EGF_CA"/>
    <property type="match status" value="2"/>
</dbReference>
<dbReference type="GO" id="GO:0007157">
    <property type="term" value="P:heterophilic cell-cell adhesion via plasma membrane cell adhesion molecules"/>
    <property type="evidence" value="ECO:0007669"/>
    <property type="project" value="TreeGrafter"/>
</dbReference>
<feature type="domain" description="DSL" evidence="13">
    <location>
        <begin position="165"/>
        <end position="206"/>
    </location>
</feature>
<keyword evidence="9 10" id="KW-0812">Transmembrane</keyword>
<dbReference type="GO" id="GO:0032991">
    <property type="term" value="C:protein-containing complex"/>
    <property type="evidence" value="ECO:0007669"/>
    <property type="project" value="TreeGrafter"/>
</dbReference>
<dbReference type="GO" id="GO:0005886">
    <property type="term" value="C:plasma membrane"/>
    <property type="evidence" value="ECO:0007669"/>
    <property type="project" value="TreeGrafter"/>
</dbReference>
<dbReference type="InterPro" id="IPR051022">
    <property type="entry name" value="Notch_Cell-Fate_Det"/>
</dbReference>
<feature type="domain" description="EGF-like" evidence="12">
    <location>
        <begin position="208"/>
        <end position="243"/>
    </location>
</feature>
<feature type="disulfide bond" evidence="7">
    <location>
        <begin position="328"/>
        <end position="345"/>
    </location>
</feature>
<dbReference type="PROSITE" id="PS00022">
    <property type="entry name" value="EGF_1"/>
    <property type="match status" value="2"/>
</dbReference>
<evidence type="ECO:0000313" key="14">
    <source>
        <dbReference type="EMBL" id="CDS35697.1"/>
    </source>
</evidence>
<evidence type="ECO:0000256" key="3">
    <source>
        <dbReference type="ARBA" id="ARBA00022729"/>
    </source>
</evidence>
<evidence type="ECO:0000256" key="6">
    <source>
        <dbReference type="ARBA" id="ARBA00023157"/>
    </source>
</evidence>
<dbReference type="GO" id="GO:0007154">
    <property type="term" value="P:cell communication"/>
    <property type="evidence" value="ECO:0007669"/>
    <property type="project" value="InterPro"/>
</dbReference>
<dbReference type="SMART" id="SM00181">
    <property type="entry name" value="EGF"/>
    <property type="match status" value="3"/>
</dbReference>
<keyword evidence="15" id="KW-1185">Reference proteome</keyword>
<feature type="domain" description="EGF-like" evidence="12">
    <location>
        <begin position="320"/>
        <end position="357"/>
    </location>
</feature>
<dbReference type="PANTHER" id="PTHR24049:SF22">
    <property type="entry name" value="DROSOPHILA CRUMBS HOMOLOG"/>
    <property type="match status" value="1"/>
</dbReference>
<feature type="disulfide bond" evidence="8">
    <location>
        <begin position="197"/>
        <end position="206"/>
    </location>
</feature>
<dbReference type="Proteomes" id="UP000017246">
    <property type="component" value="Unassembled WGS sequence"/>
</dbReference>